<feature type="region of interest" description="Disordered" evidence="2">
    <location>
        <begin position="273"/>
        <end position="292"/>
    </location>
</feature>
<keyword evidence="5" id="KW-1185">Reference proteome</keyword>
<dbReference type="EMBL" id="CAUYUJ010015333">
    <property type="protein sequence ID" value="CAK0852686.1"/>
    <property type="molecule type" value="Genomic_DNA"/>
</dbReference>
<keyword evidence="1" id="KW-0067">ATP-binding</keyword>
<gene>
    <name evidence="4" type="ORF">PCOR1329_LOCUS44396</name>
</gene>
<dbReference type="Gene3D" id="3.40.850.10">
    <property type="entry name" value="Kinesin motor domain"/>
    <property type="match status" value="1"/>
</dbReference>
<evidence type="ECO:0000256" key="1">
    <source>
        <dbReference type="PROSITE-ProRule" id="PRU00283"/>
    </source>
</evidence>
<feature type="region of interest" description="Disordered" evidence="2">
    <location>
        <begin position="641"/>
        <end position="662"/>
    </location>
</feature>
<evidence type="ECO:0000259" key="3">
    <source>
        <dbReference type="PROSITE" id="PS50067"/>
    </source>
</evidence>
<feature type="compositionally biased region" description="Low complexity" evidence="2">
    <location>
        <begin position="652"/>
        <end position="662"/>
    </location>
</feature>
<dbReference type="SMART" id="SM00129">
    <property type="entry name" value="KISc"/>
    <property type="match status" value="1"/>
</dbReference>
<proteinExistence type="inferred from homology"/>
<protein>
    <recommendedName>
        <fullName evidence="3">Kinesin motor domain-containing protein</fullName>
    </recommendedName>
</protein>
<keyword evidence="1" id="KW-0505">Motor protein</keyword>
<evidence type="ECO:0000256" key="2">
    <source>
        <dbReference type="SAM" id="MobiDB-lite"/>
    </source>
</evidence>
<accession>A0ABN9U4W8</accession>
<keyword evidence="1" id="KW-0547">Nucleotide-binding</keyword>
<dbReference type="InterPro" id="IPR027640">
    <property type="entry name" value="Kinesin-like_fam"/>
</dbReference>
<sequence length="701" mass="75461">MEELRERQARMVEELRTLRADLEAEAGKGARMRAGIQAKAHELARDGQQLARLRAKHRSLMDEGEANVEWERSLSAATAAAEEALAARGELRAQGVVKARQLHNEYLTLKGNIRVFCRVRPPLPSEGEALARLDVREDAGLTVHGESQKSCTGLSEHSAAYDFAFDHVFGPEASQADVFEEIALLVQSALDGYRVAVFAYGQTGGGKTHTMDGPPPEQRTADTAGVIPRTVDLIFSEVEEMRQKGWDFEVYASSMEVYNENVLDMLAPRGSAHLPGAPEQGAAHAAAGPEQFQARRVESASAVHALLRRSARERHTAATACNDRSSRSHAIFQLSIVGRNQSGSCPQEARGLLSLVDLAGSERVERSGATGDRLREAQHINRSLSALGDVIEALARRGQAGGRGEGCHVPYRNSRLTTLLKDSLGGNSKALMFVNVSPCARHLGETLSSLRFAAKVHGCNVGVARRQAAEGPRAMSLPGIGGSEASPAHLRPPAGRALVAKSVSTGALVTAAGLPASVILKSSAEQARRHLEVPEGSECGVVRVLASYRGFMPGVKSETVFGTTAARANAHSGELRAPPSGEPRPAPAEAYEWTVPLDRVQGVRSQQDCEIWAFTQQEQPQLPAWMGGERREHGPAVPGYGGHSALRRSRRPGQQPAGAMPAGARLELDCRMPTDRDCQPWDVHRPVMPGYAGFIRRRHAG</sequence>
<dbReference type="InterPro" id="IPR036961">
    <property type="entry name" value="Kinesin_motor_dom_sf"/>
</dbReference>
<feature type="compositionally biased region" description="Low complexity" evidence="2">
    <location>
        <begin position="275"/>
        <end position="292"/>
    </location>
</feature>
<evidence type="ECO:0000313" key="5">
    <source>
        <dbReference type="Proteomes" id="UP001189429"/>
    </source>
</evidence>
<feature type="binding site" evidence="1">
    <location>
        <begin position="201"/>
        <end position="208"/>
    </location>
    <ligand>
        <name>ATP</name>
        <dbReference type="ChEBI" id="CHEBI:30616"/>
    </ligand>
</feature>
<comment type="caution">
    <text evidence="4">The sequence shown here is derived from an EMBL/GenBank/DDBJ whole genome shotgun (WGS) entry which is preliminary data.</text>
</comment>
<name>A0ABN9U4W8_9DINO</name>
<dbReference type="Proteomes" id="UP001189429">
    <property type="component" value="Unassembled WGS sequence"/>
</dbReference>
<dbReference type="PROSITE" id="PS50067">
    <property type="entry name" value="KINESIN_MOTOR_2"/>
    <property type="match status" value="1"/>
</dbReference>
<dbReference type="PRINTS" id="PR00380">
    <property type="entry name" value="KINESINHEAVY"/>
</dbReference>
<feature type="domain" description="Kinesin motor" evidence="3">
    <location>
        <begin position="112"/>
        <end position="459"/>
    </location>
</feature>
<dbReference type="Pfam" id="PF00225">
    <property type="entry name" value="Kinesin"/>
    <property type="match status" value="1"/>
</dbReference>
<dbReference type="PANTHER" id="PTHR47972">
    <property type="entry name" value="KINESIN-LIKE PROTEIN KLP-3"/>
    <property type="match status" value="1"/>
</dbReference>
<evidence type="ECO:0000313" key="4">
    <source>
        <dbReference type="EMBL" id="CAK0852686.1"/>
    </source>
</evidence>
<reference evidence="4" key="1">
    <citation type="submission" date="2023-10" db="EMBL/GenBank/DDBJ databases">
        <authorList>
            <person name="Chen Y."/>
            <person name="Shah S."/>
            <person name="Dougan E. K."/>
            <person name="Thang M."/>
            <person name="Chan C."/>
        </authorList>
    </citation>
    <scope>NUCLEOTIDE SEQUENCE [LARGE SCALE GENOMIC DNA]</scope>
</reference>
<dbReference type="InterPro" id="IPR001752">
    <property type="entry name" value="Kinesin_motor_dom"/>
</dbReference>
<dbReference type="InterPro" id="IPR027417">
    <property type="entry name" value="P-loop_NTPase"/>
</dbReference>
<organism evidence="4 5">
    <name type="scientific">Prorocentrum cordatum</name>
    <dbReference type="NCBI Taxonomy" id="2364126"/>
    <lineage>
        <taxon>Eukaryota</taxon>
        <taxon>Sar</taxon>
        <taxon>Alveolata</taxon>
        <taxon>Dinophyceae</taxon>
        <taxon>Prorocentrales</taxon>
        <taxon>Prorocentraceae</taxon>
        <taxon>Prorocentrum</taxon>
    </lineage>
</organism>
<comment type="similarity">
    <text evidence="1">Belongs to the TRAFAC class myosin-kinesin ATPase superfamily. Kinesin family.</text>
</comment>
<dbReference type="SUPFAM" id="SSF52540">
    <property type="entry name" value="P-loop containing nucleoside triphosphate hydrolases"/>
    <property type="match status" value="1"/>
</dbReference>